<dbReference type="SMART" id="SM00382">
    <property type="entry name" value="AAA"/>
    <property type="match status" value="1"/>
</dbReference>
<evidence type="ECO:0000259" key="8">
    <source>
        <dbReference type="PROSITE" id="PS50893"/>
    </source>
</evidence>
<gene>
    <name evidence="9" type="ORF">WJX81_008417</name>
</gene>
<evidence type="ECO:0000313" key="10">
    <source>
        <dbReference type="Proteomes" id="UP001445335"/>
    </source>
</evidence>
<dbReference type="InterPro" id="IPR017871">
    <property type="entry name" value="ABC_transporter-like_CS"/>
</dbReference>
<evidence type="ECO:0000313" key="9">
    <source>
        <dbReference type="EMBL" id="KAK9833581.1"/>
    </source>
</evidence>
<evidence type="ECO:0000256" key="5">
    <source>
        <dbReference type="ARBA" id="ARBA00022840"/>
    </source>
</evidence>
<dbReference type="Proteomes" id="UP001445335">
    <property type="component" value="Unassembled WGS sequence"/>
</dbReference>
<dbReference type="GO" id="GO:0016887">
    <property type="term" value="F:ATP hydrolysis activity"/>
    <property type="evidence" value="ECO:0007669"/>
    <property type="project" value="InterPro"/>
</dbReference>
<reference evidence="9 10" key="1">
    <citation type="journal article" date="2024" name="Nat. Commun.">
        <title>Phylogenomics reveals the evolutionary origins of lichenization in chlorophyte algae.</title>
        <authorList>
            <person name="Puginier C."/>
            <person name="Libourel C."/>
            <person name="Otte J."/>
            <person name="Skaloud P."/>
            <person name="Haon M."/>
            <person name="Grisel S."/>
            <person name="Petersen M."/>
            <person name="Berrin J.G."/>
            <person name="Delaux P.M."/>
            <person name="Dal Grande F."/>
            <person name="Keller J."/>
        </authorList>
    </citation>
    <scope>NUCLEOTIDE SEQUENCE [LARGE SCALE GENOMIC DNA]</scope>
    <source>
        <strain evidence="9 10">SAG 245.80</strain>
    </source>
</reference>
<dbReference type="InterPro" id="IPR003593">
    <property type="entry name" value="AAA+_ATPase"/>
</dbReference>
<evidence type="ECO:0000256" key="3">
    <source>
        <dbReference type="ARBA" id="ARBA00022692"/>
    </source>
</evidence>
<name>A0AAW1RIH0_9CHLO</name>
<proteinExistence type="inferred from homology"/>
<dbReference type="GO" id="GO:0005778">
    <property type="term" value="C:peroxisomal membrane"/>
    <property type="evidence" value="ECO:0007669"/>
    <property type="project" value="TreeGrafter"/>
</dbReference>
<keyword evidence="5" id="KW-0067">ATP-binding</keyword>
<dbReference type="CDD" id="cd03223">
    <property type="entry name" value="ABCD_peroxisomal_ALDP"/>
    <property type="match status" value="1"/>
</dbReference>
<keyword evidence="4" id="KW-0547">Nucleotide-binding</keyword>
<dbReference type="GO" id="GO:0042760">
    <property type="term" value="P:very long-chain fatty acid catabolic process"/>
    <property type="evidence" value="ECO:0007669"/>
    <property type="project" value="TreeGrafter"/>
</dbReference>
<dbReference type="PANTHER" id="PTHR11384">
    <property type="entry name" value="ATP-BINDING CASSETTE, SUB-FAMILY D MEMBER"/>
    <property type="match status" value="1"/>
</dbReference>
<dbReference type="GO" id="GO:0005324">
    <property type="term" value="F:long-chain fatty acid transmembrane transporter activity"/>
    <property type="evidence" value="ECO:0007669"/>
    <property type="project" value="TreeGrafter"/>
</dbReference>
<accession>A0AAW1RIH0</accession>
<dbReference type="GO" id="GO:0015910">
    <property type="term" value="P:long-chain fatty acid import into peroxisome"/>
    <property type="evidence" value="ECO:0007669"/>
    <property type="project" value="TreeGrafter"/>
</dbReference>
<organism evidence="9 10">
    <name type="scientific">Elliptochloris bilobata</name>
    <dbReference type="NCBI Taxonomy" id="381761"/>
    <lineage>
        <taxon>Eukaryota</taxon>
        <taxon>Viridiplantae</taxon>
        <taxon>Chlorophyta</taxon>
        <taxon>core chlorophytes</taxon>
        <taxon>Trebouxiophyceae</taxon>
        <taxon>Trebouxiophyceae incertae sedis</taxon>
        <taxon>Elliptochloris clade</taxon>
        <taxon>Elliptochloris</taxon>
    </lineage>
</organism>
<evidence type="ECO:0000256" key="4">
    <source>
        <dbReference type="ARBA" id="ARBA00022741"/>
    </source>
</evidence>
<dbReference type="InterPro" id="IPR011527">
    <property type="entry name" value="ABC1_TM_dom"/>
</dbReference>
<dbReference type="InterPro" id="IPR050835">
    <property type="entry name" value="ABC_transporter_sub-D"/>
</dbReference>
<dbReference type="PROSITE" id="PS50893">
    <property type="entry name" value="ABC_TRANSPORTER_2"/>
    <property type="match status" value="1"/>
</dbReference>
<sequence>MQSVLPGLSPNQKRVLAVVILAGGVGGSRAVQREVRRARREQSALCAESDESRRNGAGKAKKSKVAVDSVFFKRLGAILGICVPKAMSKEAALILFQGILLVSRTFLTDHISKIEAHAGRHLIDQNFSRFGAGLAAFAGVAIPAACVNSGLRFMQKQIQLAFMRRLTHHLHHLYCSNRAYYSASVLGGLTNADQRITEDVEKFSFAIAELYSYTFKPLLDVLLFTRSLSKTMGYKGQFGLYGYYIVSALALRALSPPLALMTAQETALSGAFRNAHQRLVVNAEDVAFNDPPAGAAEQMILNRHLQRLLRHARLSAFQRFIQQVFDGYIVKYFASVVALLDYIRSMRLLQNTSRGVGDLVLVYKRVTSLAGHTSRVAELLEQVQRLSAGNPDDTTRSLYNRNVSSSNLIAHAEGLPDPVRKEGETISFHRVALNAPDGTALVRELTFEVPRGRSCLIMGPNGSGKSSLFRVLAGLWPLQAGEITVPPKQSSSLFYISQRPYLVSGSLRDQLLYPHPPAAVWDAATPAERARFQHFSNALLSPDELEARLCAALEAVELDYLLGRGNGWWQVQNWNETLSGGERQRIAMARLLFHNPTYAILDECTSAVSADGEVVLYRACMRAGITMLSIGHRPALRKFHQFIIHFDGAATAKGWRLEEVEQLEETS</sequence>
<dbReference type="EMBL" id="JALJOU010000035">
    <property type="protein sequence ID" value="KAK9833581.1"/>
    <property type="molecule type" value="Genomic_DNA"/>
</dbReference>
<dbReference type="AlphaFoldDB" id="A0AAW1RIH0"/>
<comment type="similarity">
    <text evidence="1">Belongs to the ABC transporter superfamily. ABCD family. Peroxisomal fatty acyl CoA transporter (TC 3.A.1.203) subfamily.</text>
</comment>
<dbReference type="InterPro" id="IPR003439">
    <property type="entry name" value="ABC_transporter-like_ATP-bd"/>
</dbReference>
<evidence type="ECO:0000256" key="6">
    <source>
        <dbReference type="ARBA" id="ARBA00022989"/>
    </source>
</evidence>
<dbReference type="PROSITE" id="PS00211">
    <property type="entry name" value="ABC_TRANSPORTER_1"/>
    <property type="match status" value="1"/>
</dbReference>
<comment type="caution">
    <text evidence="9">The sequence shown here is derived from an EMBL/GenBank/DDBJ whole genome shotgun (WGS) entry which is preliminary data.</text>
</comment>
<dbReference type="InterPro" id="IPR027417">
    <property type="entry name" value="P-loop_NTPase"/>
</dbReference>
<protein>
    <recommendedName>
        <fullName evidence="8">ABC transporter domain-containing protein</fullName>
    </recommendedName>
</protein>
<dbReference type="Pfam" id="PF00005">
    <property type="entry name" value="ABC_tran"/>
    <property type="match status" value="1"/>
</dbReference>
<dbReference type="Pfam" id="PF06472">
    <property type="entry name" value="ABC_membrane_2"/>
    <property type="match status" value="1"/>
</dbReference>
<feature type="domain" description="ABC transporter" evidence="8">
    <location>
        <begin position="426"/>
        <end position="666"/>
    </location>
</feature>
<keyword evidence="6" id="KW-1133">Transmembrane helix</keyword>
<keyword evidence="7" id="KW-0472">Membrane</keyword>
<keyword evidence="3" id="KW-0812">Transmembrane</keyword>
<dbReference type="PANTHER" id="PTHR11384:SF67">
    <property type="entry name" value="ATP-BINDING CASSETTE SUB-FAMILY D MEMBER 1"/>
    <property type="match status" value="1"/>
</dbReference>
<evidence type="ECO:0000256" key="7">
    <source>
        <dbReference type="ARBA" id="ARBA00023136"/>
    </source>
</evidence>
<dbReference type="GO" id="GO:0005524">
    <property type="term" value="F:ATP binding"/>
    <property type="evidence" value="ECO:0007669"/>
    <property type="project" value="UniProtKB-KW"/>
</dbReference>
<keyword evidence="10" id="KW-1185">Reference proteome</keyword>
<dbReference type="GO" id="GO:0007031">
    <property type="term" value="P:peroxisome organization"/>
    <property type="evidence" value="ECO:0007669"/>
    <property type="project" value="TreeGrafter"/>
</dbReference>
<evidence type="ECO:0000256" key="2">
    <source>
        <dbReference type="ARBA" id="ARBA00022448"/>
    </source>
</evidence>
<dbReference type="GO" id="GO:0006635">
    <property type="term" value="P:fatty acid beta-oxidation"/>
    <property type="evidence" value="ECO:0007669"/>
    <property type="project" value="TreeGrafter"/>
</dbReference>
<dbReference type="SUPFAM" id="SSF52540">
    <property type="entry name" value="P-loop containing nucleoside triphosphate hydrolases"/>
    <property type="match status" value="1"/>
</dbReference>
<keyword evidence="2" id="KW-0813">Transport</keyword>
<evidence type="ECO:0000256" key="1">
    <source>
        <dbReference type="ARBA" id="ARBA00008575"/>
    </source>
</evidence>
<dbReference type="Gene3D" id="3.40.50.300">
    <property type="entry name" value="P-loop containing nucleotide triphosphate hydrolases"/>
    <property type="match status" value="1"/>
</dbReference>
<dbReference type="GO" id="GO:0140359">
    <property type="term" value="F:ABC-type transporter activity"/>
    <property type="evidence" value="ECO:0007669"/>
    <property type="project" value="InterPro"/>
</dbReference>